<feature type="transmembrane region" description="Helical" evidence="6">
    <location>
        <begin position="221"/>
        <end position="244"/>
    </location>
</feature>
<keyword evidence="4 6" id="KW-1133">Transmembrane helix</keyword>
<feature type="transmembrane region" description="Helical" evidence="6">
    <location>
        <begin position="18"/>
        <end position="41"/>
    </location>
</feature>
<feature type="transmembrane region" description="Helical" evidence="6">
    <location>
        <begin position="171"/>
        <end position="193"/>
    </location>
</feature>
<name>A0A0K1JEM2_9MICO</name>
<dbReference type="SUPFAM" id="SSF103473">
    <property type="entry name" value="MFS general substrate transporter"/>
    <property type="match status" value="1"/>
</dbReference>
<feature type="transmembrane region" description="Helical" evidence="6">
    <location>
        <begin position="343"/>
        <end position="363"/>
    </location>
</feature>
<feature type="transmembrane region" description="Helical" evidence="6">
    <location>
        <begin position="256"/>
        <end position="275"/>
    </location>
</feature>
<proteinExistence type="predicted"/>
<dbReference type="InterPro" id="IPR011701">
    <property type="entry name" value="MFS"/>
</dbReference>
<feature type="transmembrane region" description="Helical" evidence="6">
    <location>
        <begin position="375"/>
        <end position="395"/>
    </location>
</feature>
<dbReference type="KEGG" id="lmoi:VV02_03630"/>
<dbReference type="AlphaFoldDB" id="A0A0K1JEM2"/>
<feature type="transmembrane region" description="Helical" evidence="6">
    <location>
        <begin position="313"/>
        <end position="331"/>
    </location>
</feature>
<evidence type="ECO:0000313" key="9">
    <source>
        <dbReference type="Proteomes" id="UP000066480"/>
    </source>
</evidence>
<evidence type="ECO:0000256" key="3">
    <source>
        <dbReference type="ARBA" id="ARBA00022692"/>
    </source>
</evidence>
<evidence type="ECO:0000256" key="6">
    <source>
        <dbReference type="SAM" id="Phobius"/>
    </source>
</evidence>
<sequence length="416" mass="42925">MPVSLATATAPPRTRLPLAVYALALGTFCLGTSEFMLAGLLPQLSDGLGVSISTAGLLITAFAIGMTVGAPLMTLATLRLPRRATLLSAAAVFALIHLIPLAFDGYAMLLVGRVVAAAACATYWAVGAVIAVRLAGQELTARALAAVVGGLTLANVLGVPAGTWIGERLGWQASFVAVAIATVIVIGILRVLVPHQPHDDARVPMRVLVRRELVAFRDRRLWLALLTTALFQAAVFCCFSYLAPLLTDVSGISDERVPLVLLLFGVGSFVGITLGGRYADRDQLVNVFVSLVAMIVALVILLALAGTTMGACAATFLFGASAFSIAAALNGRVFGFAGDAPTLAASVNVSAFNVGNAVGPWLGGLVIDAGLGLRAPIWTAIALGGAALVVASFSWRLERGPRTERATRVPAECASA</sequence>
<reference evidence="8 9" key="1">
    <citation type="submission" date="2015-03" db="EMBL/GenBank/DDBJ databases">
        <title>Luteipulveratus halotolerans sp. nov., a novel actinobacterium (Dermacoccaceae) from Sarawak, Malaysia.</title>
        <authorList>
            <person name="Juboi H."/>
            <person name="Basik A."/>
            <person name="Shamsul S.S."/>
            <person name="Arnold P."/>
            <person name="Schmitt E.K."/>
            <person name="Sanglier J.-J."/>
            <person name="Yeo T."/>
        </authorList>
    </citation>
    <scope>NUCLEOTIDE SEQUENCE [LARGE SCALE GENOMIC DNA]</scope>
    <source>
        <strain evidence="8 9">MN07-A0370</strain>
    </source>
</reference>
<feature type="transmembrane region" description="Helical" evidence="6">
    <location>
        <begin position="47"/>
        <end position="72"/>
    </location>
</feature>
<dbReference type="Gene3D" id="1.20.1250.20">
    <property type="entry name" value="MFS general substrate transporter like domains"/>
    <property type="match status" value="2"/>
</dbReference>
<dbReference type="OrthoDB" id="9814237at2"/>
<evidence type="ECO:0000256" key="5">
    <source>
        <dbReference type="ARBA" id="ARBA00023136"/>
    </source>
</evidence>
<feature type="transmembrane region" description="Helical" evidence="6">
    <location>
        <begin position="287"/>
        <end position="307"/>
    </location>
</feature>
<dbReference type="PATRIC" id="fig|571913.6.peg.746"/>
<gene>
    <name evidence="8" type="ORF">VV02_03630</name>
</gene>
<evidence type="ECO:0000259" key="7">
    <source>
        <dbReference type="PROSITE" id="PS50850"/>
    </source>
</evidence>
<organism evidence="8 9">
    <name type="scientific">Luteipulveratus mongoliensis</name>
    <dbReference type="NCBI Taxonomy" id="571913"/>
    <lineage>
        <taxon>Bacteria</taxon>
        <taxon>Bacillati</taxon>
        <taxon>Actinomycetota</taxon>
        <taxon>Actinomycetes</taxon>
        <taxon>Micrococcales</taxon>
        <taxon>Dermacoccaceae</taxon>
        <taxon>Luteipulveratus</taxon>
    </lineage>
</organism>
<dbReference type="CDD" id="cd17324">
    <property type="entry name" value="MFS_NepI_like"/>
    <property type="match status" value="1"/>
</dbReference>
<dbReference type="PROSITE" id="PS50850">
    <property type="entry name" value="MFS"/>
    <property type="match status" value="1"/>
</dbReference>
<accession>A0A0K1JEM2</accession>
<dbReference type="GO" id="GO:0005886">
    <property type="term" value="C:plasma membrane"/>
    <property type="evidence" value="ECO:0007669"/>
    <property type="project" value="UniProtKB-SubCell"/>
</dbReference>
<keyword evidence="2" id="KW-1003">Cell membrane</keyword>
<dbReference type="STRING" id="571913.VV02_03630"/>
<keyword evidence="9" id="KW-1185">Reference proteome</keyword>
<feature type="transmembrane region" description="Helical" evidence="6">
    <location>
        <begin position="84"/>
        <end position="103"/>
    </location>
</feature>
<dbReference type="Pfam" id="PF07690">
    <property type="entry name" value="MFS_1"/>
    <property type="match status" value="1"/>
</dbReference>
<dbReference type="PANTHER" id="PTHR43124:SF3">
    <property type="entry name" value="CHLORAMPHENICOL EFFLUX PUMP RV0191"/>
    <property type="match status" value="1"/>
</dbReference>
<keyword evidence="3 6" id="KW-0812">Transmembrane</keyword>
<dbReference type="InterPro" id="IPR020846">
    <property type="entry name" value="MFS_dom"/>
</dbReference>
<dbReference type="InterPro" id="IPR050189">
    <property type="entry name" value="MFS_Efflux_Transporters"/>
</dbReference>
<dbReference type="EMBL" id="CP011112">
    <property type="protein sequence ID" value="AKU15162.1"/>
    <property type="molecule type" value="Genomic_DNA"/>
</dbReference>
<keyword evidence="5 6" id="KW-0472">Membrane</keyword>
<feature type="domain" description="Major facilitator superfamily (MFS) profile" evidence="7">
    <location>
        <begin position="19"/>
        <end position="402"/>
    </location>
</feature>
<dbReference type="PANTHER" id="PTHR43124">
    <property type="entry name" value="PURINE EFFLUX PUMP PBUE"/>
    <property type="match status" value="1"/>
</dbReference>
<evidence type="ECO:0000256" key="4">
    <source>
        <dbReference type="ARBA" id="ARBA00022989"/>
    </source>
</evidence>
<evidence type="ECO:0000256" key="2">
    <source>
        <dbReference type="ARBA" id="ARBA00022475"/>
    </source>
</evidence>
<evidence type="ECO:0000313" key="8">
    <source>
        <dbReference type="EMBL" id="AKU15162.1"/>
    </source>
</evidence>
<evidence type="ECO:0000256" key="1">
    <source>
        <dbReference type="ARBA" id="ARBA00004651"/>
    </source>
</evidence>
<dbReference type="GO" id="GO:0022857">
    <property type="term" value="F:transmembrane transporter activity"/>
    <property type="evidence" value="ECO:0007669"/>
    <property type="project" value="InterPro"/>
</dbReference>
<feature type="transmembrane region" description="Helical" evidence="6">
    <location>
        <begin position="109"/>
        <end position="132"/>
    </location>
</feature>
<dbReference type="InterPro" id="IPR036259">
    <property type="entry name" value="MFS_trans_sf"/>
</dbReference>
<dbReference type="NCBIfam" id="NF033135">
    <property type="entry name" value="cmx_cmrA"/>
    <property type="match status" value="1"/>
</dbReference>
<comment type="subcellular location">
    <subcellularLocation>
        <location evidence="1">Cell membrane</location>
        <topology evidence="1">Multi-pass membrane protein</topology>
    </subcellularLocation>
</comment>
<dbReference type="Proteomes" id="UP000066480">
    <property type="component" value="Chromosome"/>
</dbReference>
<protein>
    <submittedName>
        <fullName evidence="8">Chemotaxis protein</fullName>
    </submittedName>
</protein>
<feature type="transmembrane region" description="Helical" evidence="6">
    <location>
        <begin position="144"/>
        <end position="165"/>
    </location>
</feature>